<dbReference type="EMBL" id="KV004526">
    <property type="protein sequence ID" value="KZV35634.1"/>
    <property type="molecule type" value="Genomic_DNA"/>
</dbReference>
<proteinExistence type="predicted"/>
<reference evidence="1 2" key="1">
    <citation type="journal article" date="2015" name="Proc. Natl. Acad. Sci. U.S.A.">
        <title>The resurrection genome of Boea hygrometrica: A blueprint for survival of dehydration.</title>
        <authorList>
            <person name="Xiao L."/>
            <person name="Yang G."/>
            <person name="Zhang L."/>
            <person name="Yang X."/>
            <person name="Zhao S."/>
            <person name="Ji Z."/>
            <person name="Zhou Q."/>
            <person name="Hu M."/>
            <person name="Wang Y."/>
            <person name="Chen M."/>
            <person name="Xu Y."/>
            <person name="Jin H."/>
            <person name="Xiao X."/>
            <person name="Hu G."/>
            <person name="Bao F."/>
            <person name="Hu Y."/>
            <person name="Wan P."/>
            <person name="Li L."/>
            <person name="Deng X."/>
            <person name="Kuang T."/>
            <person name="Xiang C."/>
            <person name="Zhu J.K."/>
            <person name="Oliver M.J."/>
            <person name="He Y."/>
        </authorList>
    </citation>
    <scope>NUCLEOTIDE SEQUENCE [LARGE SCALE GENOMIC DNA]</scope>
    <source>
        <strain evidence="2">cv. XS01</strain>
    </source>
</reference>
<sequence length="352" mass="39411">MLIRRLSISVQRSSVNCTISQNTVSLSTGYFALLLKLQILRLDILRLDASACDWIHSNSWFKEALDWMSCCLRLVVMSTGYTIVMKLATGSCDWEHCDVLSMQMDSYLVIYRTTLVRTFQVSTRSVLGKWVYLVTLVMSLFDLQDVCIAIGSLATLDLPMVVDLIGIYVLKGTYCTLTMTNWFLQALSVIPRGSWGDVARRFTMIRWATSTLDKSATHLSSPLGHHAPPVVVDLIGESTAAYSLKCRFPRETGRSQAPRRQQGGRRARRPITRAIECATPCALAAHGGRPWPAAARTSLRAGRAWRPRAGRRLRAWTCDGRGGRQPAVRRDWRNLLRHIRAHRAPCAACAAC</sequence>
<evidence type="ECO:0000313" key="2">
    <source>
        <dbReference type="Proteomes" id="UP000250235"/>
    </source>
</evidence>
<protein>
    <submittedName>
        <fullName evidence="1">Uncharacterized protein</fullName>
    </submittedName>
</protein>
<evidence type="ECO:0000313" key="1">
    <source>
        <dbReference type="EMBL" id="KZV35634.1"/>
    </source>
</evidence>
<organism evidence="1 2">
    <name type="scientific">Dorcoceras hygrometricum</name>
    <dbReference type="NCBI Taxonomy" id="472368"/>
    <lineage>
        <taxon>Eukaryota</taxon>
        <taxon>Viridiplantae</taxon>
        <taxon>Streptophyta</taxon>
        <taxon>Embryophyta</taxon>
        <taxon>Tracheophyta</taxon>
        <taxon>Spermatophyta</taxon>
        <taxon>Magnoliopsida</taxon>
        <taxon>eudicotyledons</taxon>
        <taxon>Gunneridae</taxon>
        <taxon>Pentapetalae</taxon>
        <taxon>asterids</taxon>
        <taxon>lamiids</taxon>
        <taxon>Lamiales</taxon>
        <taxon>Gesneriaceae</taxon>
        <taxon>Didymocarpoideae</taxon>
        <taxon>Trichosporeae</taxon>
        <taxon>Loxocarpinae</taxon>
        <taxon>Dorcoceras</taxon>
    </lineage>
</organism>
<dbReference type="Proteomes" id="UP000250235">
    <property type="component" value="Unassembled WGS sequence"/>
</dbReference>
<gene>
    <name evidence="1" type="ORF">F511_30262</name>
</gene>
<name>A0A2Z7BMS4_9LAMI</name>
<keyword evidence="2" id="KW-1185">Reference proteome</keyword>
<dbReference type="AlphaFoldDB" id="A0A2Z7BMS4"/>
<accession>A0A2Z7BMS4</accession>